<accession>A0A9N9N354</accession>
<dbReference type="EMBL" id="CAJVPV010016745">
    <property type="protein sequence ID" value="CAG8699499.1"/>
    <property type="molecule type" value="Genomic_DNA"/>
</dbReference>
<protein>
    <submittedName>
        <fullName evidence="2">3959_t:CDS:1</fullName>
    </submittedName>
</protein>
<organism evidence="2 3">
    <name type="scientific">Acaulospora morrowiae</name>
    <dbReference type="NCBI Taxonomy" id="94023"/>
    <lineage>
        <taxon>Eukaryota</taxon>
        <taxon>Fungi</taxon>
        <taxon>Fungi incertae sedis</taxon>
        <taxon>Mucoromycota</taxon>
        <taxon>Glomeromycotina</taxon>
        <taxon>Glomeromycetes</taxon>
        <taxon>Diversisporales</taxon>
        <taxon>Acaulosporaceae</taxon>
        <taxon>Acaulospora</taxon>
    </lineage>
</organism>
<keyword evidence="3" id="KW-1185">Reference proteome</keyword>
<dbReference type="AlphaFoldDB" id="A0A9N9N354"/>
<feature type="region of interest" description="Disordered" evidence="1">
    <location>
        <begin position="46"/>
        <end position="95"/>
    </location>
</feature>
<feature type="region of interest" description="Disordered" evidence="1">
    <location>
        <begin position="140"/>
        <end position="159"/>
    </location>
</feature>
<reference evidence="2" key="1">
    <citation type="submission" date="2021-06" db="EMBL/GenBank/DDBJ databases">
        <authorList>
            <person name="Kallberg Y."/>
            <person name="Tangrot J."/>
            <person name="Rosling A."/>
        </authorList>
    </citation>
    <scope>NUCLEOTIDE SEQUENCE</scope>
    <source>
        <strain evidence="2">CL551</strain>
    </source>
</reference>
<evidence type="ECO:0000256" key="1">
    <source>
        <dbReference type="SAM" id="MobiDB-lite"/>
    </source>
</evidence>
<sequence length="159" mass="18135">MTLHLLHLRKRAYLNHMEIPINLQLMSSLLKQKILTMSPEVISQSKDAPALDITDNTSNSDSQNKDAIASEPNNRRLAHTNAPNPDISKTKSSEDKEIDEFLNSKCKEQVSKEIIQSISEKKLQYESTKDRVQNLISDISISSEQNHKPKNIYHRKDQG</sequence>
<name>A0A9N9N354_9GLOM</name>
<feature type="non-terminal residue" evidence="2">
    <location>
        <position position="1"/>
    </location>
</feature>
<gene>
    <name evidence="2" type="ORF">AMORRO_LOCUS12040</name>
</gene>
<comment type="caution">
    <text evidence="2">The sequence shown here is derived from an EMBL/GenBank/DDBJ whole genome shotgun (WGS) entry which is preliminary data.</text>
</comment>
<evidence type="ECO:0000313" key="3">
    <source>
        <dbReference type="Proteomes" id="UP000789342"/>
    </source>
</evidence>
<dbReference type="Proteomes" id="UP000789342">
    <property type="component" value="Unassembled WGS sequence"/>
</dbReference>
<proteinExistence type="predicted"/>
<evidence type="ECO:0000313" key="2">
    <source>
        <dbReference type="EMBL" id="CAG8699499.1"/>
    </source>
</evidence>